<name>A0A167DA75_9GAMM</name>
<evidence type="ECO:0000313" key="2">
    <source>
        <dbReference type="Proteomes" id="UP000076643"/>
    </source>
</evidence>
<gene>
    <name evidence="1" type="ORF">N475_06115</name>
</gene>
<reference evidence="1 2" key="1">
    <citation type="submission" date="2013-07" db="EMBL/GenBank/DDBJ databases">
        <title>Comparative Genomic and Metabolomic Analysis of Twelve Strains of Pseudoalteromonas luteoviolacea.</title>
        <authorList>
            <person name="Vynne N.G."/>
            <person name="Mansson M."/>
            <person name="Gram L."/>
        </authorList>
    </citation>
    <scope>NUCLEOTIDE SEQUENCE [LARGE SCALE GENOMIC DNA]</scope>
    <source>
        <strain evidence="1 2">DSM 6061</strain>
    </source>
</reference>
<dbReference type="Proteomes" id="UP000076643">
    <property type="component" value="Unassembled WGS sequence"/>
</dbReference>
<evidence type="ECO:0000313" key="1">
    <source>
        <dbReference type="EMBL" id="KZN48601.1"/>
    </source>
</evidence>
<dbReference type="EMBL" id="AUYB01000002">
    <property type="protein sequence ID" value="KZN48601.1"/>
    <property type="molecule type" value="Genomic_DNA"/>
</dbReference>
<sequence>MLPLEILRSYNQRKYLAKISKEGDQAKHFESFLSNFYTQ</sequence>
<dbReference type="AlphaFoldDB" id="A0A167DA75"/>
<proteinExistence type="predicted"/>
<protein>
    <submittedName>
        <fullName evidence="1">Uncharacterized protein</fullName>
    </submittedName>
</protein>
<comment type="caution">
    <text evidence="1">The sequence shown here is derived from an EMBL/GenBank/DDBJ whole genome shotgun (WGS) entry which is preliminary data.</text>
</comment>
<accession>A0A167DA75</accession>
<keyword evidence="2" id="KW-1185">Reference proteome</keyword>
<organism evidence="1 2">
    <name type="scientific">Pseudoalteromonas luteoviolacea DSM 6061</name>
    <dbReference type="NCBI Taxonomy" id="1365250"/>
    <lineage>
        <taxon>Bacteria</taxon>
        <taxon>Pseudomonadati</taxon>
        <taxon>Pseudomonadota</taxon>
        <taxon>Gammaproteobacteria</taxon>
        <taxon>Alteromonadales</taxon>
        <taxon>Pseudoalteromonadaceae</taxon>
        <taxon>Pseudoalteromonas</taxon>
    </lineage>
</organism>